<gene>
    <name evidence="2" type="ORF">SAMN04488127_1801</name>
</gene>
<accession>A0A1H6YZ60</accession>
<evidence type="ECO:0000256" key="1">
    <source>
        <dbReference type="SAM" id="Phobius"/>
    </source>
</evidence>
<dbReference type="EMBL" id="FNZF01000003">
    <property type="protein sequence ID" value="SEJ44377.1"/>
    <property type="molecule type" value="Genomic_DNA"/>
</dbReference>
<evidence type="ECO:0008006" key="4">
    <source>
        <dbReference type="Google" id="ProtNLM"/>
    </source>
</evidence>
<protein>
    <recommendedName>
        <fullName evidence="4">DUF2975 domain-containing protein</fullName>
    </recommendedName>
</protein>
<keyword evidence="1" id="KW-0812">Transmembrane</keyword>
<sequence>MKRGSTLFLKLTLVVMGLPVLAVVLQLGIEVSLALIRGEALLFAEWGLFAVLAGSAVPYLMALREAWRLLGLIDNRGAFSEPAILALRKIHHCAATVAILFALGVPVFVELARIEEAPGLVVIGMGIVGISVVIAVFSAVLGHLLKQVISIRTENEFIV</sequence>
<organism evidence="2 3">
    <name type="scientific">Bhargavaea ginsengi</name>
    <dbReference type="NCBI Taxonomy" id="426757"/>
    <lineage>
        <taxon>Bacteria</taxon>
        <taxon>Bacillati</taxon>
        <taxon>Bacillota</taxon>
        <taxon>Bacilli</taxon>
        <taxon>Bacillales</taxon>
        <taxon>Caryophanaceae</taxon>
        <taxon>Bhargavaea</taxon>
    </lineage>
</organism>
<keyword evidence="1" id="KW-1133">Transmembrane helix</keyword>
<feature type="transmembrane region" description="Helical" evidence="1">
    <location>
        <begin position="121"/>
        <end position="145"/>
    </location>
</feature>
<feature type="transmembrane region" description="Helical" evidence="1">
    <location>
        <begin position="41"/>
        <end position="62"/>
    </location>
</feature>
<keyword evidence="3" id="KW-1185">Reference proteome</keyword>
<dbReference type="Pfam" id="PF11188">
    <property type="entry name" value="DUF2975"/>
    <property type="match status" value="1"/>
</dbReference>
<dbReference type="STRING" id="426757.SAMN04488127_1801"/>
<dbReference type="RefSeq" id="WP_092052534.1">
    <property type="nucleotide sequence ID" value="NZ_FNZF01000003.1"/>
</dbReference>
<dbReference type="Proteomes" id="UP000199200">
    <property type="component" value="Unassembled WGS sequence"/>
</dbReference>
<dbReference type="OrthoDB" id="1100174at2"/>
<dbReference type="InterPro" id="IPR021354">
    <property type="entry name" value="DUF2975"/>
</dbReference>
<proteinExistence type="predicted"/>
<keyword evidence="1" id="KW-0472">Membrane</keyword>
<reference evidence="3" key="1">
    <citation type="submission" date="2016-10" db="EMBL/GenBank/DDBJ databases">
        <authorList>
            <person name="Varghese N."/>
            <person name="Submissions S."/>
        </authorList>
    </citation>
    <scope>NUCLEOTIDE SEQUENCE [LARGE SCALE GENOMIC DNA]</scope>
    <source>
        <strain evidence="3">CGMCC 1.6763</strain>
    </source>
</reference>
<dbReference type="AlphaFoldDB" id="A0A1H6YZ60"/>
<feature type="transmembrane region" description="Helical" evidence="1">
    <location>
        <begin position="90"/>
        <end position="109"/>
    </location>
</feature>
<evidence type="ECO:0000313" key="2">
    <source>
        <dbReference type="EMBL" id="SEJ44377.1"/>
    </source>
</evidence>
<name>A0A1H6YZ60_9BACL</name>
<feature type="transmembrane region" description="Helical" evidence="1">
    <location>
        <begin position="7"/>
        <end position="29"/>
    </location>
</feature>
<evidence type="ECO:0000313" key="3">
    <source>
        <dbReference type="Proteomes" id="UP000199200"/>
    </source>
</evidence>